<dbReference type="STRING" id="4097.A0A1S4CTQ6"/>
<dbReference type="OrthoDB" id="785538at2759"/>
<protein>
    <submittedName>
        <fullName evidence="6">Small ribosomal subunit protein bS21c-like</fullName>
    </submittedName>
    <submittedName>
        <fullName evidence="6">Uncharacterized protein isoform X1</fullName>
    </submittedName>
</protein>
<accession>A0A1S4CTQ6</accession>
<reference evidence="5" key="1">
    <citation type="journal article" date="2014" name="Nat. Commun.">
        <title>The tobacco genome sequence and its comparison with those of tomato and potato.</title>
        <authorList>
            <person name="Sierro N."/>
            <person name="Battey J.N."/>
            <person name="Ouadi S."/>
            <person name="Bakaher N."/>
            <person name="Bovet L."/>
            <person name="Willig A."/>
            <person name="Goepfert S."/>
            <person name="Peitsch M.C."/>
            <person name="Ivanov N.V."/>
        </authorList>
    </citation>
    <scope>NUCLEOTIDE SEQUENCE [LARGE SCALE GENOMIC DNA]</scope>
</reference>
<sequence length="187" mass="21156">MALFLSPSSLNPSLSSPDNQHCTTNSLPKPAQLTTGHAVPSNLPSLSTISSPTTPITPLLKLHKDNSPHSSSDHLFPSLSFSNILFFKSAYNVQVIAGENEPEEKLIGRFRREVLRAGVIQESKRRRFFESTQEKKKRKSREAAKRNSKRRHQPKAPLWDTRDTLKDEGYKSDEDSWDLIDVEVPYT</sequence>
<evidence type="ECO:0000256" key="3">
    <source>
        <dbReference type="ARBA" id="ARBA00023274"/>
    </source>
</evidence>
<evidence type="ECO:0000256" key="4">
    <source>
        <dbReference type="SAM" id="MobiDB-lite"/>
    </source>
</evidence>
<evidence type="ECO:0000313" key="6">
    <source>
        <dbReference type="RefSeq" id="XP_016504389.1"/>
    </source>
</evidence>
<dbReference type="RefSeq" id="XP_016504389.1">
    <property type="nucleotide sequence ID" value="XM_016648903.1"/>
</dbReference>
<keyword evidence="5" id="KW-1185">Reference proteome</keyword>
<feature type="compositionally biased region" description="Polar residues" evidence="4">
    <location>
        <begin position="18"/>
        <end position="35"/>
    </location>
</feature>
<dbReference type="RefSeq" id="XP_016504389.1">
    <property type="nucleotide sequence ID" value="XM_016648903.2"/>
</dbReference>
<dbReference type="PRINTS" id="PR00976">
    <property type="entry name" value="RIBOSOMALS21"/>
</dbReference>
<gene>
    <name evidence="6" type="primary">LOC107822371</name>
</gene>
<dbReference type="InterPro" id="IPR001911">
    <property type="entry name" value="Ribosomal_bS21"/>
</dbReference>
<dbReference type="AlphaFoldDB" id="A0A1S4CTQ6"/>
<feature type="region of interest" description="Disordered" evidence="4">
    <location>
        <begin position="1"/>
        <end position="50"/>
    </location>
</feature>
<dbReference type="Gene3D" id="1.20.5.1150">
    <property type="entry name" value="Ribosomal protein S8"/>
    <property type="match status" value="1"/>
</dbReference>
<evidence type="ECO:0000313" key="5">
    <source>
        <dbReference type="Proteomes" id="UP000790787"/>
    </source>
</evidence>
<dbReference type="Proteomes" id="UP000790787">
    <property type="component" value="Chromosome 4"/>
</dbReference>
<dbReference type="GO" id="GO:0003735">
    <property type="term" value="F:structural constituent of ribosome"/>
    <property type="evidence" value="ECO:0007669"/>
    <property type="project" value="InterPro"/>
</dbReference>
<dbReference type="GeneID" id="107822371"/>
<dbReference type="GO" id="GO:0006412">
    <property type="term" value="P:translation"/>
    <property type="evidence" value="ECO:0007669"/>
    <property type="project" value="InterPro"/>
</dbReference>
<dbReference type="PANTHER" id="PTHR21109">
    <property type="entry name" value="MITOCHONDRIAL 28S RIBOSOMAL PROTEIN S21"/>
    <property type="match status" value="1"/>
</dbReference>
<dbReference type="PaxDb" id="4097-A0A1S4CTQ6"/>
<dbReference type="OMA" id="RWETDEL"/>
<evidence type="ECO:0000256" key="2">
    <source>
        <dbReference type="ARBA" id="ARBA00022980"/>
    </source>
</evidence>
<feature type="compositionally biased region" description="Low complexity" evidence="4">
    <location>
        <begin position="1"/>
        <end position="17"/>
    </location>
</feature>
<organism evidence="5 6">
    <name type="scientific">Nicotiana tabacum</name>
    <name type="common">Common tobacco</name>
    <dbReference type="NCBI Taxonomy" id="4097"/>
    <lineage>
        <taxon>Eukaryota</taxon>
        <taxon>Viridiplantae</taxon>
        <taxon>Streptophyta</taxon>
        <taxon>Embryophyta</taxon>
        <taxon>Tracheophyta</taxon>
        <taxon>Spermatophyta</taxon>
        <taxon>Magnoliopsida</taxon>
        <taxon>eudicotyledons</taxon>
        <taxon>Gunneridae</taxon>
        <taxon>Pentapetalae</taxon>
        <taxon>asterids</taxon>
        <taxon>lamiids</taxon>
        <taxon>Solanales</taxon>
        <taxon>Solanaceae</taxon>
        <taxon>Nicotianoideae</taxon>
        <taxon>Nicotianeae</taxon>
        <taxon>Nicotiana</taxon>
    </lineage>
</organism>
<reference evidence="6" key="2">
    <citation type="submission" date="2025-08" db="UniProtKB">
        <authorList>
            <consortium name="RefSeq"/>
        </authorList>
    </citation>
    <scope>IDENTIFICATION</scope>
    <source>
        <tissue evidence="6">Leaf</tissue>
    </source>
</reference>
<name>A0A1S4CTQ6_TOBAC</name>
<dbReference type="PANTHER" id="PTHR21109:SF17">
    <property type="entry name" value="30S RIBOSOMAL PROTEIN S21, CHLOROPLASTIC"/>
    <property type="match status" value="1"/>
</dbReference>
<feature type="region of interest" description="Disordered" evidence="4">
    <location>
        <begin position="128"/>
        <end position="171"/>
    </location>
</feature>
<dbReference type="NCBIfam" id="TIGR00030">
    <property type="entry name" value="S21p"/>
    <property type="match status" value="1"/>
</dbReference>
<dbReference type="HAMAP" id="MF_00358">
    <property type="entry name" value="Ribosomal_bS21"/>
    <property type="match status" value="1"/>
</dbReference>
<feature type="compositionally biased region" description="Basic residues" evidence="4">
    <location>
        <begin position="135"/>
        <end position="154"/>
    </location>
</feature>
<dbReference type="Pfam" id="PF01165">
    <property type="entry name" value="Ribosomal_S21"/>
    <property type="match status" value="1"/>
</dbReference>
<dbReference type="InterPro" id="IPR038380">
    <property type="entry name" value="Ribosomal_bS21_sf"/>
</dbReference>
<proteinExistence type="inferred from homology"/>
<comment type="similarity">
    <text evidence="1">Belongs to the bacterial ribosomal protein bS21 family.</text>
</comment>
<evidence type="ECO:0000256" key="1">
    <source>
        <dbReference type="ARBA" id="ARBA00006640"/>
    </source>
</evidence>
<keyword evidence="3" id="KW-0687">Ribonucleoprotein</keyword>
<feature type="compositionally biased region" description="Basic and acidic residues" evidence="4">
    <location>
        <begin position="160"/>
        <end position="171"/>
    </location>
</feature>
<dbReference type="SMR" id="A0A1S4CTQ6"/>
<dbReference type="GO" id="GO:1990904">
    <property type="term" value="C:ribonucleoprotein complex"/>
    <property type="evidence" value="ECO:0007669"/>
    <property type="project" value="UniProtKB-KW"/>
</dbReference>
<keyword evidence="2" id="KW-0689">Ribosomal protein</keyword>
<dbReference type="KEGG" id="nta:107822371"/>
<dbReference type="GO" id="GO:0005840">
    <property type="term" value="C:ribosome"/>
    <property type="evidence" value="ECO:0007669"/>
    <property type="project" value="UniProtKB-KW"/>
</dbReference>